<dbReference type="PROSITE" id="PS51884">
    <property type="entry name" value="CHAPLIN"/>
    <property type="match status" value="1"/>
</dbReference>
<feature type="signal peptide" evidence="6">
    <location>
        <begin position="1"/>
        <end position="31"/>
    </location>
</feature>
<dbReference type="RefSeq" id="WP_352983684.1">
    <property type="nucleotide sequence ID" value="NZ_JBEQNA010000006.1"/>
</dbReference>
<evidence type="ECO:0000256" key="2">
    <source>
        <dbReference type="ARBA" id="ARBA00022889"/>
    </source>
</evidence>
<protein>
    <submittedName>
        <fullName evidence="8">Chaplin family protein</fullName>
    </submittedName>
</protein>
<evidence type="ECO:0000259" key="7">
    <source>
        <dbReference type="PROSITE" id="PS51884"/>
    </source>
</evidence>
<evidence type="ECO:0000313" key="8">
    <source>
        <dbReference type="EMBL" id="MES0834559.1"/>
    </source>
</evidence>
<feature type="domain" description="Chaplin" evidence="7">
    <location>
        <begin position="38"/>
        <end position="78"/>
    </location>
</feature>
<evidence type="ECO:0000256" key="3">
    <source>
        <dbReference type="ARBA" id="ARBA00023087"/>
    </source>
</evidence>
<keyword evidence="1" id="KW-0964">Secreted</keyword>
<dbReference type="InterPro" id="IPR005528">
    <property type="entry name" value="ChpA-H"/>
</dbReference>
<reference evidence="8 9" key="1">
    <citation type="submission" date="2024-06" db="EMBL/GenBank/DDBJ databases">
        <authorList>
            <person name="Bataeva Y.V."/>
            <person name="Grigorian L.N."/>
            <person name="Solomentsev V.I."/>
        </authorList>
    </citation>
    <scope>NUCLEOTIDE SEQUENCE [LARGE SCALE GENOMIC DNA]</scope>
    <source>
        <strain evidence="9">SCPM-O-B-12605 (RCAM04882)</strain>
    </source>
</reference>
<keyword evidence="5" id="KW-0812">Transmembrane</keyword>
<dbReference type="Proteomes" id="UP001432401">
    <property type="component" value="Unassembled WGS sequence"/>
</dbReference>
<keyword evidence="1" id="KW-0134">Cell wall</keyword>
<accession>A0ABV1ZUG8</accession>
<comment type="caution">
    <text evidence="8">The sequence shown here is derived from an EMBL/GenBank/DDBJ whole genome shotgun (WGS) entry which is preliminary data.</text>
</comment>
<keyword evidence="9" id="KW-1185">Reference proteome</keyword>
<name>A0ABV1ZUG8_9ACTN</name>
<evidence type="ECO:0000313" key="9">
    <source>
        <dbReference type="Proteomes" id="UP001432401"/>
    </source>
</evidence>
<dbReference type="Pfam" id="PF03777">
    <property type="entry name" value="ChpA-C"/>
    <property type="match status" value="1"/>
</dbReference>
<keyword evidence="2" id="KW-0130">Cell adhesion</keyword>
<organism evidence="8 9">
    <name type="scientific">Nocardiopsis tropica</name>
    <dbReference type="NCBI Taxonomy" id="109330"/>
    <lineage>
        <taxon>Bacteria</taxon>
        <taxon>Bacillati</taxon>
        <taxon>Actinomycetota</taxon>
        <taxon>Actinomycetes</taxon>
        <taxon>Streptosporangiales</taxon>
        <taxon>Nocardiopsidaceae</taxon>
        <taxon>Nocardiopsis</taxon>
    </lineage>
</organism>
<proteinExistence type="predicted"/>
<feature type="compositionally biased region" description="Gly residues" evidence="4">
    <location>
        <begin position="90"/>
        <end position="106"/>
    </location>
</feature>
<dbReference type="EMBL" id="JBEQNB010000006">
    <property type="protein sequence ID" value="MES0834559.1"/>
    <property type="molecule type" value="Genomic_DNA"/>
</dbReference>
<keyword evidence="5" id="KW-0472">Membrane</keyword>
<feature type="chain" id="PRO_5046671282" evidence="6">
    <location>
        <begin position="32"/>
        <end position="231"/>
    </location>
</feature>
<sequence>MTHETQARIAALVTAGFIAATAAATAGTAYADTVTSGNGSIGGGNQLNADLDVPLNVCGNAIAILGLAGAQCTDSGAAVIEDKSSSVRGPKGGYEGAEEAPGGGSTEGENPGEEAPEGEDPGQGVPPEVPEDREGLAEESSAPVDEQPAPDPSASPAGPSAEQPDQQSFEQSAEERSEQTFGQPAEQGTGAELAVTGTDSTGLFGLVAAAVAAVAAGAGLVVAGMRRRARS</sequence>
<evidence type="ECO:0000256" key="4">
    <source>
        <dbReference type="SAM" id="MobiDB-lite"/>
    </source>
</evidence>
<feature type="transmembrane region" description="Helical" evidence="5">
    <location>
        <begin position="203"/>
        <end position="225"/>
    </location>
</feature>
<keyword evidence="3" id="KW-0034">Amyloid</keyword>
<feature type="compositionally biased region" description="Acidic residues" evidence="4">
    <location>
        <begin position="110"/>
        <end position="120"/>
    </location>
</feature>
<evidence type="ECO:0000256" key="6">
    <source>
        <dbReference type="SAM" id="SignalP"/>
    </source>
</evidence>
<keyword evidence="5" id="KW-1133">Transmembrane helix</keyword>
<evidence type="ECO:0000256" key="1">
    <source>
        <dbReference type="ARBA" id="ARBA00022512"/>
    </source>
</evidence>
<feature type="region of interest" description="Disordered" evidence="4">
    <location>
        <begin position="82"/>
        <end position="194"/>
    </location>
</feature>
<feature type="compositionally biased region" description="Low complexity" evidence="4">
    <location>
        <begin position="152"/>
        <end position="164"/>
    </location>
</feature>
<keyword evidence="6" id="KW-0732">Signal</keyword>
<gene>
    <name evidence="8" type="ORF">ABUK86_12310</name>
</gene>
<evidence type="ECO:0000256" key="5">
    <source>
        <dbReference type="SAM" id="Phobius"/>
    </source>
</evidence>